<evidence type="ECO:0008006" key="11">
    <source>
        <dbReference type="Google" id="ProtNLM"/>
    </source>
</evidence>
<dbReference type="InterPro" id="IPR042197">
    <property type="entry name" value="Apaf_helical"/>
</dbReference>
<dbReference type="SUPFAM" id="SSF52540">
    <property type="entry name" value="P-loop containing nucleoside triphosphate hydrolases"/>
    <property type="match status" value="1"/>
</dbReference>
<evidence type="ECO:0000256" key="1">
    <source>
        <dbReference type="ARBA" id="ARBA00008894"/>
    </source>
</evidence>
<dbReference type="Gene3D" id="1.10.8.430">
    <property type="entry name" value="Helical domain of apoptotic protease-activating factors"/>
    <property type="match status" value="1"/>
</dbReference>
<evidence type="ECO:0000313" key="10">
    <source>
        <dbReference type="Proteomes" id="UP001428341"/>
    </source>
</evidence>
<accession>A0AAP0LQE5</accession>
<dbReference type="GO" id="GO:0043531">
    <property type="term" value="F:ADP binding"/>
    <property type="evidence" value="ECO:0007669"/>
    <property type="project" value="InterPro"/>
</dbReference>
<evidence type="ECO:0000256" key="3">
    <source>
        <dbReference type="ARBA" id="ARBA00022737"/>
    </source>
</evidence>
<dbReference type="InterPro" id="IPR032675">
    <property type="entry name" value="LRR_dom_sf"/>
</dbReference>
<dbReference type="AlphaFoldDB" id="A0AAP0LQE5"/>
<feature type="domain" description="Disease resistance protein At4g27190-like leucine-rich repeats" evidence="8">
    <location>
        <begin position="561"/>
        <end position="685"/>
    </location>
</feature>
<name>A0AAP0LQE5_9ROSI</name>
<feature type="domain" description="NB-ARC" evidence="7">
    <location>
        <begin position="1"/>
        <end position="149"/>
    </location>
</feature>
<evidence type="ECO:0000256" key="5">
    <source>
        <dbReference type="ARBA" id="ARBA00022821"/>
    </source>
</evidence>
<evidence type="ECO:0000256" key="2">
    <source>
        <dbReference type="ARBA" id="ARBA00022614"/>
    </source>
</evidence>
<dbReference type="GO" id="GO:0005524">
    <property type="term" value="F:ATP binding"/>
    <property type="evidence" value="ECO:0007669"/>
    <property type="project" value="UniProtKB-KW"/>
</dbReference>
<dbReference type="PANTHER" id="PTHR33463">
    <property type="entry name" value="NB-ARC DOMAIN-CONTAINING PROTEIN-RELATED"/>
    <property type="match status" value="1"/>
</dbReference>
<organism evidence="9 10">
    <name type="scientific">Citrus x changshan-huyou</name>
    <dbReference type="NCBI Taxonomy" id="2935761"/>
    <lineage>
        <taxon>Eukaryota</taxon>
        <taxon>Viridiplantae</taxon>
        <taxon>Streptophyta</taxon>
        <taxon>Embryophyta</taxon>
        <taxon>Tracheophyta</taxon>
        <taxon>Spermatophyta</taxon>
        <taxon>Magnoliopsida</taxon>
        <taxon>eudicotyledons</taxon>
        <taxon>Gunneridae</taxon>
        <taxon>Pentapetalae</taxon>
        <taxon>rosids</taxon>
        <taxon>malvids</taxon>
        <taxon>Sapindales</taxon>
        <taxon>Rutaceae</taxon>
        <taxon>Aurantioideae</taxon>
        <taxon>Citrus</taxon>
    </lineage>
</organism>
<keyword evidence="2" id="KW-0433">Leucine-rich repeat</keyword>
<dbReference type="GO" id="GO:0006952">
    <property type="term" value="P:defense response"/>
    <property type="evidence" value="ECO:0007669"/>
    <property type="project" value="UniProtKB-KW"/>
</dbReference>
<protein>
    <recommendedName>
        <fullName evidence="11">AAA+ ATPase domain-containing protein</fullName>
    </recommendedName>
</protein>
<dbReference type="EMBL" id="JBCGBO010000025">
    <property type="protein sequence ID" value="KAK9177234.1"/>
    <property type="molecule type" value="Genomic_DNA"/>
</dbReference>
<dbReference type="Pfam" id="PF23247">
    <property type="entry name" value="LRR_RPS2"/>
    <property type="match status" value="1"/>
</dbReference>
<keyword evidence="10" id="KW-1185">Reference proteome</keyword>
<dbReference type="Gene3D" id="1.10.10.10">
    <property type="entry name" value="Winged helix-like DNA-binding domain superfamily/Winged helix DNA-binding domain"/>
    <property type="match status" value="1"/>
</dbReference>
<gene>
    <name evidence="9" type="ORF">WN944_029253</name>
</gene>
<dbReference type="PANTHER" id="PTHR33463:SF135">
    <property type="entry name" value="RESISTANCE PROTEIN RPS2, PUTATIVE-RELATED"/>
    <property type="match status" value="1"/>
</dbReference>
<dbReference type="InterPro" id="IPR036388">
    <property type="entry name" value="WH-like_DNA-bd_sf"/>
</dbReference>
<dbReference type="FunFam" id="1.10.10.10:FF:000322">
    <property type="entry name" value="Probable disease resistance protein At1g63360"/>
    <property type="match status" value="1"/>
</dbReference>
<evidence type="ECO:0000259" key="7">
    <source>
        <dbReference type="Pfam" id="PF00931"/>
    </source>
</evidence>
<dbReference type="SUPFAM" id="SSF52058">
    <property type="entry name" value="L domain-like"/>
    <property type="match status" value="1"/>
</dbReference>
<keyword evidence="5" id="KW-0611">Plant defense</keyword>
<proteinExistence type="inferred from homology"/>
<sequence length="786" mass="87876">MVGLHGLGGVGKTTLAKSVGNQLRQQKIFDKVGIATVSQDPDIIKVQGELAKSLGWALNEKDEKERADRLRLMFSESKSSKILVILDDVWKPLDSEKKLGITVGGRDNCCKILLTTRKKSVCDSLGCDTQIQLSTLTPEEGLALLRKNAGIDVNDSTLNDVSKEVAGECKGLPLAIEAVGSALRGKGFNEWNLALHNLKAAKLYAIEGIDEENLDVYGCLKFSYDNLNDDNSKLCLLSCSLFPEDYEINLEDLVGYAVGLTWYQAESIENTRSLLCGTIEGLKAASLLLNTGNDRSVKMHDIVRDVAIWIGSEVLVEKKFFSKVGIGLAERAMEEGLEQYRGISVMGNKEEELPSRLVCPNLHILRLDNTLYGYKLQVPENFFEGMPALKVVTIIGGVLSLKSLRFLANNLRVLKLIRCYLSGTSFLGELKRLELLYLQSSPIEIPEELSDELGRLKLLYIDTGSVSPITIKKLEEFYGRIKNWEVEGMSSEESNARHDELNSQADGSVVCLPKDFTFPKLQMYIMGKGEEVVYKMEDGSQRKSLIIKNDPPEVTSLGIFSALYQELEILYLSGIIGCYNIVPSIDERGLNELTCLSVKKCKELECIMDASKSPHGKSLSRLAKLSMWELPELKWIWKAPAQHVISLQTLTKLNVHRCNKLTYIFTLSQARSLEQLKSLNVSECERLECIVEAKFDHNEGEISVGDGSTMLALPLLRKLTLRNLPELISFCSENYYSTWPALEELLLRHCPNLTVSSTELGANLQYLEEVCSFVFTFFLFLQFYSK</sequence>
<keyword evidence="3" id="KW-0677">Repeat</keyword>
<dbReference type="InterPro" id="IPR050905">
    <property type="entry name" value="Plant_NBS-LRR"/>
</dbReference>
<dbReference type="Proteomes" id="UP001428341">
    <property type="component" value="Unassembled WGS sequence"/>
</dbReference>
<reference evidence="9 10" key="1">
    <citation type="submission" date="2024-05" db="EMBL/GenBank/DDBJ databases">
        <title>Haplotype-resolved chromosome-level genome assembly of Huyou (Citrus changshanensis).</title>
        <authorList>
            <person name="Miao C."/>
            <person name="Chen W."/>
            <person name="Wu Y."/>
            <person name="Wang L."/>
            <person name="Zhao S."/>
            <person name="Grierson D."/>
            <person name="Xu C."/>
            <person name="Chen K."/>
        </authorList>
    </citation>
    <scope>NUCLEOTIDE SEQUENCE [LARGE SCALE GENOMIC DNA]</scope>
    <source>
        <strain evidence="9">01-14</strain>
        <tissue evidence="9">Leaf</tissue>
    </source>
</reference>
<evidence type="ECO:0000256" key="6">
    <source>
        <dbReference type="ARBA" id="ARBA00022840"/>
    </source>
</evidence>
<dbReference type="Gene3D" id="3.80.10.10">
    <property type="entry name" value="Ribonuclease Inhibitor"/>
    <property type="match status" value="2"/>
</dbReference>
<dbReference type="InterPro" id="IPR002182">
    <property type="entry name" value="NB-ARC"/>
</dbReference>
<dbReference type="Pfam" id="PF00931">
    <property type="entry name" value="NB-ARC"/>
    <property type="match status" value="1"/>
</dbReference>
<keyword evidence="4" id="KW-0547">Nucleotide-binding</keyword>
<comment type="caution">
    <text evidence="9">The sequence shown here is derived from an EMBL/GenBank/DDBJ whole genome shotgun (WGS) entry which is preliminary data.</text>
</comment>
<evidence type="ECO:0000259" key="8">
    <source>
        <dbReference type="Pfam" id="PF23247"/>
    </source>
</evidence>
<dbReference type="InterPro" id="IPR027417">
    <property type="entry name" value="P-loop_NTPase"/>
</dbReference>
<evidence type="ECO:0000256" key="4">
    <source>
        <dbReference type="ARBA" id="ARBA00022741"/>
    </source>
</evidence>
<keyword evidence="6" id="KW-0067">ATP-binding</keyword>
<evidence type="ECO:0000313" key="9">
    <source>
        <dbReference type="EMBL" id="KAK9177234.1"/>
    </source>
</evidence>
<dbReference type="InterPro" id="IPR057135">
    <property type="entry name" value="At4g27190-like_LRR"/>
</dbReference>
<dbReference type="PRINTS" id="PR00364">
    <property type="entry name" value="DISEASERSIST"/>
</dbReference>
<dbReference type="Gene3D" id="3.40.50.300">
    <property type="entry name" value="P-loop containing nucleotide triphosphate hydrolases"/>
    <property type="match status" value="1"/>
</dbReference>
<comment type="similarity">
    <text evidence="1">Belongs to the disease resistance NB-LRR family.</text>
</comment>